<reference evidence="16 17" key="1">
    <citation type="journal article" date="2024" name="Insects">
        <title>An Improved Chromosome-Level Genome Assembly of the Firefly Pyrocoelia pectoralis.</title>
        <authorList>
            <person name="Fu X."/>
            <person name="Meyer-Rochow V.B."/>
            <person name="Ballantyne L."/>
            <person name="Zhu X."/>
        </authorList>
    </citation>
    <scope>NUCLEOTIDE SEQUENCE [LARGE SCALE GENOMIC DNA]</scope>
    <source>
        <strain evidence="16">XCY_ONT2</strain>
    </source>
</reference>
<feature type="transmembrane region" description="Helical" evidence="10">
    <location>
        <begin position="286"/>
        <end position="307"/>
    </location>
</feature>
<feature type="transmembrane region" description="Helical" evidence="10">
    <location>
        <begin position="1822"/>
        <end position="1842"/>
    </location>
</feature>
<feature type="transmembrane region" description="Helical" evidence="10">
    <location>
        <begin position="1423"/>
        <end position="1445"/>
    </location>
</feature>
<feature type="transmembrane region" description="Helical" evidence="10">
    <location>
        <begin position="599"/>
        <end position="620"/>
    </location>
</feature>
<organism evidence="16 17">
    <name type="scientific">Pyrocoelia pectoralis</name>
    <dbReference type="NCBI Taxonomy" id="417401"/>
    <lineage>
        <taxon>Eukaryota</taxon>
        <taxon>Metazoa</taxon>
        <taxon>Ecdysozoa</taxon>
        <taxon>Arthropoda</taxon>
        <taxon>Hexapoda</taxon>
        <taxon>Insecta</taxon>
        <taxon>Pterygota</taxon>
        <taxon>Neoptera</taxon>
        <taxon>Endopterygota</taxon>
        <taxon>Coleoptera</taxon>
        <taxon>Polyphaga</taxon>
        <taxon>Elateriformia</taxon>
        <taxon>Elateroidea</taxon>
        <taxon>Lampyridae</taxon>
        <taxon>Lampyrinae</taxon>
        <taxon>Pyrocoelia</taxon>
    </lineage>
</organism>
<evidence type="ECO:0000259" key="12">
    <source>
        <dbReference type="Pfam" id="PF15917"/>
    </source>
</evidence>
<evidence type="ECO:0000256" key="5">
    <source>
        <dbReference type="ARBA" id="ARBA00022692"/>
    </source>
</evidence>
<feature type="transmembrane region" description="Helical" evidence="10">
    <location>
        <begin position="799"/>
        <end position="817"/>
    </location>
</feature>
<dbReference type="EMBL" id="JAVRBK010000003">
    <property type="protein sequence ID" value="KAK5645919.1"/>
    <property type="molecule type" value="Genomic_DNA"/>
</dbReference>
<feature type="transmembrane region" description="Helical" evidence="10">
    <location>
        <begin position="1098"/>
        <end position="1131"/>
    </location>
</feature>
<dbReference type="Pfam" id="PF24874">
    <property type="entry name" value="Piezo_THU9_anchor"/>
    <property type="match status" value="1"/>
</dbReference>
<feature type="transmembrane region" description="Helical" evidence="10">
    <location>
        <begin position="916"/>
        <end position="937"/>
    </location>
</feature>
<keyword evidence="8 10" id="KW-0472">Membrane</keyword>
<feature type="transmembrane region" description="Helical" evidence="10">
    <location>
        <begin position="943"/>
        <end position="958"/>
    </location>
</feature>
<feature type="domain" description="Piezo transmembrane helical unit" evidence="13">
    <location>
        <begin position="1534"/>
        <end position="1652"/>
    </location>
</feature>
<feature type="transmembrane region" description="Helical" evidence="10">
    <location>
        <begin position="167"/>
        <end position="189"/>
    </location>
</feature>
<dbReference type="InterPro" id="IPR027272">
    <property type="entry name" value="Piezo"/>
</dbReference>
<keyword evidence="6 10" id="KW-1133">Transmembrane helix</keyword>
<dbReference type="Proteomes" id="UP001329430">
    <property type="component" value="Chromosome 3"/>
</dbReference>
<feature type="transmembrane region" description="Helical" evidence="10">
    <location>
        <begin position="1991"/>
        <end position="2016"/>
    </location>
</feature>
<comment type="caution">
    <text evidence="16">The sequence shown here is derived from an EMBL/GenBank/DDBJ whole genome shotgun (WGS) entry which is preliminary data.</text>
</comment>
<dbReference type="InterPro" id="IPR056770">
    <property type="entry name" value="Piezo_THU9_anchor"/>
</dbReference>
<protein>
    <recommendedName>
        <fullName evidence="18">Piezo-type mechanosensitive ion channel component</fullName>
    </recommendedName>
</protein>
<dbReference type="InterPro" id="IPR031334">
    <property type="entry name" value="Piezo_cap_dom"/>
</dbReference>
<feature type="transmembrane region" description="Helical" evidence="10">
    <location>
        <begin position="1553"/>
        <end position="1572"/>
    </location>
</feature>
<feature type="transmembrane region" description="Helical" evidence="10">
    <location>
        <begin position="1851"/>
        <end position="1872"/>
    </location>
</feature>
<keyword evidence="4" id="KW-1003">Cell membrane</keyword>
<comment type="similarity">
    <text evidence="2">Belongs to the PIEZO (TC 1.A.75) family.</text>
</comment>
<evidence type="ECO:0000313" key="16">
    <source>
        <dbReference type="EMBL" id="KAK5645919.1"/>
    </source>
</evidence>
<feature type="transmembrane region" description="Helical" evidence="10">
    <location>
        <begin position="1525"/>
        <end position="1547"/>
    </location>
</feature>
<dbReference type="Pfam" id="PF23188">
    <property type="entry name" value="THU_Piezo1"/>
    <property type="match status" value="1"/>
</dbReference>
<feature type="transmembrane region" description="Helical" evidence="10">
    <location>
        <begin position="653"/>
        <end position="674"/>
    </location>
</feature>
<dbReference type="Pfam" id="PF12166">
    <property type="entry name" value="Piezo_cap"/>
    <property type="match status" value="1"/>
</dbReference>
<keyword evidence="5 10" id="KW-0812">Transmembrane</keyword>
<evidence type="ECO:0000256" key="4">
    <source>
        <dbReference type="ARBA" id="ARBA00022475"/>
    </source>
</evidence>
<dbReference type="InterPro" id="IPR056768">
    <property type="entry name" value="THU_Piezo"/>
</dbReference>
<feature type="transmembrane region" description="Helical" evidence="10">
    <location>
        <begin position="6"/>
        <end position="37"/>
    </location>
</feature>
<feature type="transmembrane region" description="Helical" evidence="10">
    <location>
        <begin position="551"/>
        <end position="569"/>
    </location>
</feature>
<dbReference type="GO" id="GO:0008381">
    <property type="term" value="F:mechanosensitive monoatomic ion channel activity"/>
    <property type="evidence" value="ECO:0007669"/>
    <property type="project" value="InterPro"/>
</dbReference>
<dbReference type="InterPro" id="IPR056769">
    <property type="entry name" value="Piezo_TM1-24"/>
</dbReference>
<name>A0AAN7VLE9_9COLE</name>
<feature type="transmembrane region" description="Helical" evidence="10">
    <location>
        <begin position="746"/>
        <end position="770"/>
    </location>
</feature>
<evidence type="ECO:0000256" key="1">
    <source>
        <dbReference type="ARBA" id="ARBA00004651"/>
    </source>
</evidence>
<keyword evidence="17" id="KW-1185">Reference proteome</keyword>
<dbReference type="InterPro" id="IPR031805">
    <property type="entry name" value="Piezo_TM25-28"/>
</dbReference>
<keyword evidence="7" id="KW-0406">Ion transport</keyword>
<feature type="transmembrane region" description="Helical" evidence="10">
    <location>
        <begin position="858"/>
        <end position="877"/>
    </location>
</feature>
<evidence type="ECO:0000256" key="9">
    <source>
        <dbReference type="ARBA" id="ARBA00023303"/>
    </source>
</evidence>
<feature type="transmembrane region" description="Helical" evidence="10">
    <location>
        <begin position="1627"/>
        <end position="1645"/>
    </location>
</feature>
<evidence type="ECO:0000259" key="11">
    <source>
        <dbReference type="Pfam" id="PF12166"/>
    </source>
</evidence>
<feature type="transmembrane region" description="Helical" evidence="10">
    <location>
        <begin position="118"/>
        <end position="139"/>
    </location>
</feature>
<evidence type="ECO:0000259" key="14">
    <source>
        <dbReference type="Pfam" id="PF24871"/>
    </source>
</evidence>
<evidence type="ECO:0000259" key="15">
    <source>
        <dbReference type="Pfam" id="PF24874"/>
    </source>
</evidence>
<proteinExistence type="inferred from homology"/>
<feature type="transmembrane region" description="Helical" evidence="10">
    <location>
        <begin position="393"/>
        <end position="415"/>
    </location>
</feature>
<feature type="transmembrane region" description="Helical" evidence="10">
    <location>
        <begin position="1780"/>
        <end position="1802"/>
    </location>
</feature>
<dbReference type="Pfam" id="PF15917">
    <property type="entry name" value="Piezo_TM25-28"/>
    <property type="match status" value="1"/>
</dbReference>
<feature type="transmembrane region" description="Helical" evidence="10">
    <location>
        <begin position="427"/>
        <end position="445"/>
    </location>
</feature>
<sequence>MASFYVIFWIFKLALPILLAICSVFRPCLLSSLYLILYFILPMVPVPTHNSGSLYSGIYLKVLIVLSTINLSAQIIFQTLLSFAYPPYGENIQNCSTLEKILRHVGFIRLDHINPISAITWLSPEIIMFVSSIVIFIAFKKLTSENETVETGTTGSTASLSRPRLKLIAIVISIGKYMVLTSLCVAGVIRPSIPGGIYFLVFLSAATWWACGRSLGKKFAMFLMVITFIVLLHIIAIYIYQMQWPQLLVPKDYPLLRYFGISQLMSVDCQDPRNFIWSRDVEWDSFLNPLVLLWLYFLLVSEIRLLLMPKLINSTSPKRRYTLAGKRPATVRRGSGGSVIVTQESPGDIPMEQLADENEDEQVTVFDRIVIWVDSLIELAIRSSYVFTNVIMMAWSISFPSWLGFVLLLTANILWMVPNQRRAMLRFSPFLMLYAWMLLISGYIFSMDLTDEELPQVVDGVDLEIIGFAKVSYVPCRYLLLKCLYTAMFWITLRQYSTETHDERQVGALTDMAAPLHVSEGAAAGIPEEKPKVNQPFEVFGIQAKKCLTKFWIWIVAITLFAVAITGQRMTLFRIVYMALLLMFLVTFQFSYRLWRKLMLIFWVIVILFSMVMLILVYTYQFKNIREYWFTYLHVTKEQQLDIGLEYYGSKQLFVRLATPTFFVIIVAIQIHYFHKNFMILSQPVVLSVDSTLSENSIIQSATAEPVSEKTDLDSSGKFDITELGNLSEAEFRERLKTFLGRVNDFIELVFLFLNMHSPTIVLIMGLLMFIYDKCALYIIFVLFIVVAVLIGHRVRTMALYITSAFSAVVILSRMLYQIENIDHGLWNTTCEYLNSTLNNAEWLGFRKVTPENSLYDMLFWNNLYVFAATLKCVFYLRQHNVIMPDGKRPKRSVLMFPKINRSDADKTVLKCIKYLFNYGFYKFGFEICVITIVIVIGVRLDFYAVFYAVWLSIFIGVKRSTVRKMWNCFFIVLAVIIPIQYFNLIGLPPALCTEVFGNTSEELDRLKSWLYIFNFQYNLPPNKLLSDMLLFVLVSRQALAFEVETKFAGIENPVYAGGSNESIIHHADEPNFSIPVPDFISYCRSYLDIGKRTVFLSWMWITLAIMFLAGTNLVSIFSVGYLIGSFVFLWHGSDFYLNPISKVLKSWNMLIGYNIFVIFVKTIFQIPGCIYYHELNRYACWVVQLFAVGCANGNVKDISSPDETCTVSEKYVGVVWDGLLFAFLIFQRRIFNSYNFFHIVNETKATTILASRGAELIEELRHKRIIERQEGEKEVLEKIKQKMERIKANQQKLVGSNFKDNTNHHIDSIFPGSRPRYRMCEPNSHPNAIRSGDYYMFDEVEDEELELIEQPGVHKLDDDDDDEDEENQRTLDRTVALVEVGTHQVVLIDPKETKEPQPGTSKDDEEISEISEPKEFTTCQKILQFLALAWLFIESCCLTLTIFLNRYSKDYRYILRVLNKEKKLLKERTQYYIGLRLGAGQIWRPTGSYHTLLQDSLREGSPTNLVDYDNVEMSSQEQPSIIKLFLAIWHIILSHSHILCFFMIFLNQIKSATFLTLPLPMLVLFWGTLTIPRPSKTFWVTVIAYTEAIVLVKCIFQFEIIPWNKSQNISPLFPPRIIGIEKKDDYALWDLLLLLVIFFHRFLLKCLGLWKTTYIPAVVLTDGDYEITKEELKTIEDEGTLPSSIGHTTESSSDIHLHSKNLNLRKGSDLEKLVEEPDEGNEEDSEETNKEMVSVVTKKLSPAANLAISIRLGFVRYQSAITSFLQRLFDPSYRIATDVYSYMFLCDFFNFFVILLGYSSFGPHTGDENVSDYLTENRVPVLFLIMLIIQFLLIITDRAIFLRKHLFAKIIFQFLQTIFLHIWLFILYPLITDRVFNSAVAPQMYYMVKCFYLLLSAYQIRSGYPTRVLGNFICRGYNYFNLFLYKGFLAVPFLFELRMIMDWMWTDTSMTIFDWMKMEDIFSHIFQVKCTRYCEILFPQPRGIKKTTIVKYLMGGGALLAIFIIIWFPLVFFALGDAVGSSNIPYSVTMELRIGPYEPIYRMTAQTNSIIGFTDNDYNRLLGAYEQNKSALTFIANYQPSDIAVIKFSKDSASVWGISPPDRRRMILELNATQPIRLSLQYFVSHKSNTKEDSGNIREEVVAKLTDIETHAALLEMLTTDDDHAPVALKYMVPQFIKVTNKGTAAPLSQLMRVVTDPRDATFRDILVQRKKGNNTDEWWRLAEVANDTNYYKILQHIPYYHAGDLLIYSFNEKLFPQTLNFITAGGIIGVYTTIVLVLGRLLRTIFSGVCFRIMFDDLPNVDRILQLCYDVYLVRETREFPLEEDLFAKLIFLFRSPETLIKWTRPKEEIDENEDDDDSSHK</sequence>
<evidence type="ECO:0000256" key="6">
    <source>
        <dbReference type="ARBA" id="ARBA00022989"/>
    </source>
</evidence>
<feature type="transmembrane region" description="Helical" evidence="10">
    <location>
        <begin position="219"/>
        <end position="240"/>
    </location>
</feature>
<feature type="transmembrane region" description="Helical" evidence="10">
    <location>
        <begin position="1579"/>
        <end position="1599"/>
    </location>
</feature>
<feature type="transmembrane region" description="Helical" evidence="10">
    <location>
        <begin position="1923"/>
        <end position="1942"/>
    </location>
</feature>
<evidence type="ECO:0000313" key="17">
    <source>
        <dbReference type="Proteomes" id="UP001329430"/>
    </source>
</evidence>
<feature type="transmembrane region" description="Helical" evidence="10">
    <location>
        <begin position="195"/>
        <end position="212"/>
    </location>
</feature>
<feature type="domain" description="Piezo TM25-28" evidence="12">
    <location>
        <begin position="1074"/>
        <end position="1347"/>
    </location>
</feature>
<dbReference type="PANTHER" id="PTHR47049:SF2">
    <property type="entry name" value="PIEZO-TYPE MECHANOSENSITIVE ION CHANNEL HOMOLOG"/>
    <property type="match status" value="1"/>
</dbReference>
<dbReference type="PANTHER" id="PTHR47049">
    <property type="entry name" value="PIEZO-TYPE MECHANOSENSITIVE ION CHANNEL HOMOLOG"/>
    <property type="match status" value="1"/>
</dbReference>
<evidence type="ECO:0008006" key="18">
    <source>
        <dbReference type="Google" id="ProtNLM"/>
    </source>
</evidence>
<feature type="domain" description="Piezo TM1-24" evidence="14">
    <location>
        <begin position="26"/>
        <end position="679"/>
    </location>
</feature>
<evidence type="ECO:0000259" key="13">
    <source>
        <dbReference type="Pfam" id="PF23188"/>
    </source>
</evidence>
<accession>A0AAN7VLE9</accession>
<feature type="transmembrane region" description="Helical" evidence="10">
    <location>
        <begin position="575"/>
        <end position="592"/>
    </location>
</feature>
<feature type="domain" description="Piezo THU9 and anchor" evidence="15">
    <location>
        <begin position="1778"/>
        <end position="2015"/>
    </location>
</feature>
<evidence type="ECO:0000256" key="7">
    <source>
        <dbReference type="ARBA" id="ARBA00023065"/>
    </source>
</evidence>
<feature type="transmembrane region" description="Helical" evidence="10">
    <location>
        <begin position="2263"/>
        <end position="2284"/>
    </location>
</feature>
<evidence type="ECO:0000256" key="2">
    <source>
        <dbReference type="ARBA" id="ARBA00007821"/>
    </source>
</evidence>
<feature type="transmembrane region" description="Helical" evidence="10">
    <location>
        <begin position="58"/>
        <end position="77"/>
    </location>
</feature>
<evidence type="ECO:0000256" key="3">
    <source>
        <dbReference type="ARBA" id="ARBA00022448"/>
    </source>
</evidence>
<keyword evidence="9" id="KW-0407">Ion channel</keyword>
<keyword evidence="3" id="KW-0813">Transport</keyword>
<evidence type="ECO:0000256" key="8">
    <source>
        <dbReference type="ARBA" id="ARBA00023136"/>
    </source>
</evidence>
<feature type="transmembrane region" description="Helical" evidence="10">
    <location>
        <begin position="970"/>
        <end position="992"/>
    </location>
</feature>
<dbReference type="GO" id="GO:0005886">
    <property type="term" value="C:plasma membrane"/>
    <property type="evidence" value="ECO:0007669"/>
    <property type="project" value="UniProtKB-SubCell"/>
</dbReference>
<feature type="transmembrane region" description="Helical" evidence="10">
    <location>
        <begin position="776"/>
        <end position="792"/>
    </location>
</feature>
<feature type="domain" description="Piezo non-specific cation channel cap" evidence="11">
    <location>
        <begin position="2054"/>
        <end position="2348"/>
    </location>
</feature>
<dbReference type="Pfam" id="PF24871">
    <property type="entry name" value="Piezo_TM1-24"/>
    <property type="match status" value="1"/>
</dbReference>
<comment type="subcellular location">
    <subcellularLocation>
        <location evidence="1">Cell membrane</location>
        <topology evidence="1">Multi-pass membrane protein</topology>
    </subcellularLocation>
</comment>
<evidence type="ECO:0000256" key="10">
    <source>
        <dbReference type="SAM" id="Phobius"/>
    </source>
</evidence>
<gene>
    <name evidence="16" type="ORF">RI129_004383</name>
</gene>
<feature type="transmembrane region" description="Helical" evidence="10">
    <location>
        <begin position="1152"/>
        <end position="1174"/>
    </location>
</feature>